<keyword evidence="1 3" id="KW-0456">Lyase</keyword>
<dbReference type="GO" id="GO:0071555">
    <property type="term" value="P:cell wall organization"/>
    <property type="evidence" value="ECO:0007669"/>
    <property type="project" value="UniProtKB-KW"/>
</dbReference>
<dbReference type="InterPro" id="IPR036908">
    <property type="entry name" value="RlpA-like_sf"/>
</dbReference>
<dbReference type="EC" id="4.2.2.-" evidence="3"/>
<dbReference type="InterPro" id="IPR009009">
    <property type="entry name" value="RlpA-like_DPBB"/>
</dbReference>
<dbReference type="GO" id="GO:0000270">
    <property type="term" value="P:peptidoglycan metabolic process"/>
    <property type="evidence" value="ECO:0007669"/>
    <property type="project" value="UniProtKB-UniRule"/>
</dbReference>
<dbReference type="EMBL" id="LN606600">
    <property type="protein sequence ID" value="CEF40605.1"/>
    <property type="molecule type" value="Genomic_DNA"/>
</dbReference>
<dbReference type="NCBIfam" id="TIGR00413">
    <property type="entry name" value="rlpA"/>
    <property type="match status" value="1"/>
</dbReference>
<keyword evidence="8" id="KW-1185">Reference proteome</keyword>
<evidence type="ECO:0000259" key="6">
    <source>
        <dbReference type="Pfam" id="PF03330"/>
    </source>
</evidence>
<dbReference type="Pfam" id="PF03330">
    <property type="entry name" value="DPBB_1"/>
    <property type="match status" value="1"/>
</dbReference>
<evidence type="ECO:0000256" key="2">
    <source>
        <dbReference type="ARBA" id="ARBA00023316"/>
    </source>
</evidence>
<feature type="region of interest" description="Disordered" evidence="5">
    <location>
        <begin position="206"/>
        <end position="239"/>
    </location>
</feature>
<dbReference type="PANTHER" id="PTHR34183">
    <property type="entry name" value="ENDOLYTIC PEPTIDOGLYCAN TRANSGLYCOSYLASE RLPA"/>
    <property type="match status" value="1"/>
</dbReference>
<protein>
    <recommendedName>
        <fullName evidence="3">Endolytic peptidoglycan transglycosylase RlpA</fullName>
        <ecNumber evidence="3">4.2.2.-</ecNumber>
    </recommendedName>
</protein>
<evidence type="ECO:0000256" key="3">
    <source>
        <dbReference type="HAMAP-Rule" id="MF_02071"/>
    </source>
</evidence>
<dbReference type="PANTHER" id="PTHR34183:SF1">
    <property type="entry name" value="ENDOLYTIC PEPTIDOGLYCAN TRANSGLYCOSYLASE RLPA"/>
    <property type="match status" value="1"/>
</dbReference>
<reference evidence="8" key="1">
    <citation type="submission" date="2014-09" db="EMBL/GenBank/DDBJ databases">
        <authorList>
            <person name="Illeghems K.G."/>
        </authorList>
    </citation>
    <scope>NUCLEOTIDE SEQUENCE [LARGE SCALE GENOMIC DNA]</scope>
    <source>
        <strain evidence="8">108B</strain>
    </source>
</reference>
<comment type="similarity">
    <text evidence="3 4">Belongs to the RlpA family.</text>
</comment>
<dbReference type="SUPFAM" id="SSF50685">
    <property type="entry name" value="Barwin-like endoglucanases"/>
    <property type="match status" value="1"/>
</dbReference>
<proteinExistence type="inferred from homology"/>
<dbReference type="InterPro" id="IPR012997">
    <property type="entry name" value="RplA"/>
</dbReference>
<keyword evidence="7" id="KW-0449">Lipoprotein</keyword>
<accession>A0A0U5FLC6</accession>
<sequence length="239" mass="25373">MSLRHERGACKRGRGRNWLLFQACNGFIQPVLMGDGVNKRMSALRRALLGSVFVMASMGSASSARAEDSGQSGTAWADSVQRALAAREQKDPTFSNPAMGKGHHALQKGMASWYGGRFSHRRTSSGSLFNKASLTAAHPTAPLGSKLLVTSEDTGRSVVVTVNDRGPYSRGRIIDLSQAAAAKIGMLGSGVAHVKIEPAPIEVASAPQDGSESIESSSVMQFEAAQGHTVRPIRRAKRS</sequence>
<dbReference type="HAMAP" id="MF_02071">
    <property type="entry name" value="RlpA"/>
    <property type="match status" value="1"/>
</dbReference>
<evidence type="ECO:0000256" key="1">
    <source>
        <dbReference type="ARBA" id="ARBA00023239"/>
    </source>
</evidence>
<evidence type="ECO:0000313" key="8">
    <source>
        <dbReference type="Proteomes" id="UP000056109"/>
    </source>
</evidence>
<name>A0A0U5FLC6_9PROT</name>
<dbReference type="KEGG" id="asz:ASN_1238"/>
<feature type="region of interest" description="Disordered" evidence="5">
    <location>
        <begin position="64"/>
        <end position="103"/>
    </location>
</feature>
<dbReference type="AlphaFoldDB" id="A0A0U5FLC6"/>
<dbReference type="PATRIC" id="fig|446692.3.peg.1240"/>
<comment type="function">
    <text evidence="3">Lytic transglycosylase with a strong preference for naked glycan strands that lack stem peptides.</text>
</comment>
<dbReference type="GO" id="GO:0008932">
    <property type="term" value="F:lytic endotransglycosylase activity"/>
    <property type="evidence" value="ECO:0007669"/>
    <property type="project" value="UniProtKB-UniRule"/>
</dbReference>
<dbReference type="Proteomes" id="UP000056109">
    <property type="component" value="Chromosome I"/>
</dbReference>
<evidence type="ECO:0000256" key="4">
    <source>
        <dbReference type="RuleBase" id="RU003495"/>
    </source>
</evidence>
<evidence type="ECO:0000256" key="5">
    <source>
        <dbReference type="SAM" id="MobiDB-lite"/>
    </source>
</evidence>
<dbReference type="CDD" id="cd22268">
    <property type="entry name" value="DPBB_RlpA-like"/>
    <property type="match status" value="1"/>
</dbReference>
<feature type="compositionally biased region" description="Polar residues" evidence="5">
    <location>
        <begin position="208"/>
        <end position="220"/>
    </location>
</feature>
<evidence type="ECO:0000313" key="7">
    <source>
        <dbReference type="EMBL" id="CEF40605.1"/>
    </source>
</evidence>
<dbReference type="Gene3D" id="2.40.40.10">
    <property type="entry name" value="RlpA-like domain"/>
    <property type="match status" value="1"/>
</dbReference>
<keyword evidence="2 3" id="KW-0961">Cell wall biogenesis/degradation</keyword>
<feature type="domain" description="RlpA-like protein double-psi beta-barrel" evidence="6">
    <location>
        <begin position="108"/>
        <end position="196"/>
    </location>
</feature>
<organism evidence="7 8">
    <name type="scientific">Acetobacter senegalensis</name>
    <dbReference type="NCBI Taxonomy" id="446692"/>
    <lineage>
        <taxon>Bacteria</taxon>
        <taxon>Pseudomonadati</taxon>
        <taxon>Pseudomonadota</taxon>
        <taxon>Alphaproteobacteria</taxon>
        <taxon>Acetobacterales</taxon>
        <taxon>Acetobacteraceae</taxon>
        <taxon>Acetobacter</taxon>
    </lineage>
</organism>
<gene>
    <name evidence="3 7" type="primary">rlpA</name>
    <name evidence="7" type="ORF">ASN_1238</name>
</gene>
<dbReference type="InterPro" id="IPR034718">
    <property type="entry name" value="RlpA"/>
</dbReference>